<proteinExistence type="predicted"/>
<dbReference type="EMBL" id="VSSQ01000211">
    <property type="protein sequence ID" value="MPL85787.1"/>
    <property type="molecule type" value="Genomic_DNA"/>
</dbReference>
<dbReference type="EC" id="1.7.99.4" evidence="7"/>
<dbReference type="InterPro" id="IPR006963">
    <property type="entry name" value="Mopterin_OxRdtase_4Fe-4S_dom"/>
</dbReference>
<protein>
    <submittedName>
        <fullName evidence="7">Nitrate reductase</fullName>
        <ecNumber evidence="7">1.7.99.4</ecNumber>
    </submittedName>
</protein>
<evidence type="ECO:0000256" key="2">
    <source>
        <dbReference type="ARBA" id="ARBA00022723"/>
    </source>
</evidence>
<dbReference type="Gene3D" id="3.30.200.210">
    <property type="match status" value="1"/>
</dbReference>
<dbReference type="PANTHER" id="PTHR43105">
    <property type="entry name" value="RESPIRATORY NITRATE REDUCTASE"/>
    <property type="match status" value="1"/>
</dbReference>
<dbReference type="InterPro" id="IPR050123">
    <property type="entry name" value="Prok_molybdopt-oxidoreductase"/>
</dbReference>
<accession>A0A644V3L3</accession>
<keyword evidence="2" id="KW-0479">Metal-binding</keyword>
<dbReference type="InterPro" id="IPR027467">
    <property type="entry name" value="MopterinOxRdtase_cofactor_BS"/>
</dbReference>
<dbReference type="InterPro" id="IPR006656">
    <property type="entry name" value="Mopterin_OxRdtase"/>
</dbReference>
<keyword evidence="1" id="KW-0004">4Fe-4S</keyword>
<name>A0A644V3L3_9ZZZZ</name>
<dbReference type="GO" id="GO:0046872">
    <property type="term" value="F:metal ion binding"/>
    <property type="evidence" value="ECO:0007669"/>
    <property type="project" value="UniProtKB-KW"/>
</dbReference>
<organism evidence="7">
    <name type="scientific">bioreactor metagenome</name>
    <dbReference type="NCBI Taxonomy" id="1076179"/>
    <lineage>
        <taxon>unclassified sequences</taxon>
        <taxon>metagenomes</taxon>
        <taxon>ecological metagenomes</taxon>
    </lineage>
</organism>
<evidence type="ECO:0000256" key="3">
    <source>
        <dbReference type="ARBA" id="ARBA00023002"/>
    </source>
</evidence>
<dbReference type="Gene3D" id="3.40.228.10">
    <property type="entry name" value="Dimethylsulfoxide Reductase, domain 2"/>
    <property type="match status" value="1"/>
</dbReference>
<dbReference type="AlphaFoldDB" id="A0A644V3L3"/>
<feature type="domain" description="4Fe-4S Mo/W bis-MGD-type" evidence="6">
    <location>
        <begin position="3"/>
        <end position="59"/>
    </location>
</feature>
<dbReference type="PANTHER" id="PTHR43105:SF14">
    <property type="entry name" value="FORMATE DEHYDROGENASE H"/>
    <property type="match status" value="1"/>
</dbReference>
<comment type="caution">
    <text evidence="7">The sequence shown here is derived from an EMBL/GenBank/DDBJ whole genome shotgun (WGS) entry which is preliminary data.</text>
</comment>
<dbReference type="Pfam" id="PF00384">
    <property type="entry name" value="Molybdopterin"/>
    <property type="match status" value="1"/>
</dbReference>
<keyword evidence="5" id="KW-0411">Iron-sulfur</keyword>
<reference evidence="7" key="1">
    <citation type="submission" date="2019-08" db="EMBL/GenBank/DDBJ databases">
        <authorList>
            <person name="Kucharzyk K."/>
            <person name="Murdoch R.W."/>
            <person name="Higgins S."/>
            <person name="Loffler F."/>
        </authorList>
    </citation>
    <scope>NUCLEOTIDE SEQUENCE</scope>
</reference>
<evidence type="ECO:0000256" key="1">
    <source>
        <dbReference type="ARBA" id="ARBA00022485"/>
    </source>
</evidence>
<dbReference type="SMART" id="SM00926">
    <property type="entry name" value="Molybdop_Fe4S4"/>
    <property type="match status" value="1"/>
</dbReference>
<evidence type="ECO:0000259" key="6">
    <source>
        <dbReference type="PROSITE" id="PS51669"/>
    </source>
</evidence>
<keyword evidence="3 7" id="KW-0560">Oxidoreductase</keyword>
<dbReference type="Pfam" id="PF04879">
    <property type="entry name" value="Molybdop_Fe4S4"/>
    <property type="match status" value="1"/>
</dbReference>
<dbReference type="GO" id="GO:0022904">
    <property type="term" value="P:respiratory electron transport chain"/>
    <property type="evidence" value="ECO:0007669"/>
    <property type="project" value="TreeGrafter"/>
</dbReference>
<dbReference type="GO" id="GO:0051539">
    <property type="term" value="F:4 iron, 4 sulfur cluster binding"/>
    <property type="evidence" value="ECO:0007669"/>
    <property type="project" value="UniProtKB-KW"/>
</dbReference>
<dbReference type="GO" id="GO:0016020">
    <property type="term" value="C:membrane"/>
    <property type="evidence" value="ECO:0007669"/>
    <property type="project" value="TreeGrafter"/>
</dbReference>
<dbReference type="Gene3D" id="3.40.50.740">
    <property type="match status" value="1"/>
</dbReference>
<evidence type="ECO:0000313" key="7">
    <source>
        <dbReference type="EMBL" id="MPL85787.1"/>
    </source>
</evidence>
<dbReference type="SUPFAM" id="SSF53706">
    <property type="entry name" value="Formate dehydrogenase/DMSO reductase, domains 1-3"/>
    <property type="match status" value="1"/>
</dbReference>
<keyword evidence="4" id="KW-0408">Iron</keyword>
<evidence type="ECO:0000256" key="5">
    <source>
        <dbReference type="ARBA" id="ARBA00023014"/>
    </source>
</evidence>
<gene>
    <name evidence="7" type="primary">napA_10</name>
    <name evidence="7" type="ORF">SDC9_31761</name>
</gene>
<dbReference type="GO" id="GO:0003954">
    <property type="term" value="F:NADH dehydrogenase activity"/>
    <property type="evidence" value="ECO:0007669"/>
    <property type="project" value="TreeGrafter"/>
</dbReference>
<dbReference type="PROSITE" id="PS00551">
    <property type="entry name" value="MOLYBDOPTERIN_PROK_1"/>
    <property type="match status" value="1"/>
</dbReference>
<dbReference type="PROSITE" id="PS51669">
    <property type="entry name" value="4FE4S_MOW_BIS_MGD"/>
    <property type="match status" value="1"/>
</dbReference>
<sequence length="390" mass="41455">MQMKYVTTICPYCGTGCALNLVVRDGKTVGVAPSHRSPVCSGKLCSRGLHAADVLGEARIEEPFIKGEHSDWETVMDKAAELKKYAAGEIIIITSPRITNETQYLVWKFAQSLGAAIGIINGGSGAPTVKLDELKDADVILTLGNVMQALPLTGNRIIQAKENGARLLYIGPQSYTAVQADTVEITDEYKELRPGFSALLKNAVRPAVVYMANDSAAAKLAEGLGIRAAVLYDKNNGRGASLMGIGPVDLPESVKAAFIIAETPLTEQDIYADLLQKLDSLELTIVATSAETSLLGIADIVLPVAALHESEGTVTNWEGRIQMLRRAANTPEGVKSLQEVLAELAGKMGLGIPSGTPEEIYAALASEISAFGNITYEQIAKPEGVFVQEA</sequence>
<evidence type="ECO:0000256" key="4">
    <source>
        <dbReference type="ARBA" id="ARBA00023004"/>
    </source>
</evidence>